<gene>
    <name evidence="5" type="ORF">F1D05_35235</name>
</gene>
<evidence type="ECO:0000313" key="5">
    <source>
        <dbReference type="EMBL" id="QNE22201.1"/>
    </source>
</evidence>
<dbReference type="Pfam" id="PF00293">
    <property type="entry name" value="NUDIX"/>
    <property type="match status" value="1"/>
</dbReference>
<dbReference type="EMBL" id="CP043661">
    <property type="protein sequence ID" value="QNE22201.1"/>
    <property type="molecule type" value="Genomic_DNA"/>
</dbReference>
<keyword evidence="3" id="KW-0460">Magnesium</keyword>
<dbReference type="PROSITE" id="PS51462">
    <property type="entry name" value="NUDIX"/>
    <property type="match status" value="1"/>
</dbReference>
<dbReference type="PANTHER" id="PTHR43046">
    <property type="entry name" value="GDP-MANNOSE MANNOSYL HYDROLASE"/>
    <property type="match status" value="1"/>
</dbReference>
<dbReference type="KEGG" id="kqi:F1D05_35235"/>
<evidence type="ECO:0000259" key="4">
    <source>
        <dbReference type="PROSITE" id="PS51462"/>
    </source>
</evidence>
<reference evidence="6" key="1">
    <citation type="submission" date="2019-09" db="EMBL/GenBank/DDBJ databases">
        <title>Antimicrobial potential of Antarctic Bacteria.</title>
        <authorList>
            <person name="Benaud N."/>
            <person name="Edwards R.J."/>
            <person name="Ferrari B.C."/>
        </authorList>
    </citation>
    <scope>NUCLEOTIDE SEQUENCE [LARGE SCALE GENOMIC DNA]</scope>
    <source>
        <strain evidence="6">SPB151</strain>
    </source>
</reference>
<comment type="cofactor">
    <cofactor evidence="1">
        <name>Mg(2+)</name>
        <dbReference type="ChEBI" id="CHEBI:18420"/>
    </cofactor>
</comment>
<keyword evidence="2 5" id="KW-0378">Hydrolase</keyword>
<protein>
    <submittedName>
        <fullName evidence="5">NUDIX hydrolase</fullName>
    </submittedName>
</protein>
<evidence type="ECO:0000256" key="2">
    <source>
        <dbReference type="ARBA" id="ARBA00022801"/>
    </source>
</evidence>
<dbReference type="Gene3D" id="3.90.79.10">
    <property type="entry name" value="Nucleoside Triphosphate Pyrophosphohydrolase"/>
    <property type="match status" value="1"/>
</dbReference>
<dbReference type="PANTHER" id="PTHR43046:SF12">
    <property type="entry name" value="GDP-MANNOSE MANNOSYL HYDROLASE"/>
    <property type="match status" value="1"/>
</dbReference>
<name>A0A7G6X7I6_9ACTN</name>
<dbReference type="InterPro" id="IPR020084">
    <property type="entry name" value="NUDIX_hydrolase_CS"/>
</dbReference>
<dbReference type="InterPro" id="IPR000086">
    <property type="entry name" value="NUDIX_hydrolase_dom"/>
</dbReference>
<reference evidence="5 6" key="2">
    <citation type="journal article" date="2020" name="Microbiol. Resour. Announc.">
        <title>Antarctic desert soil bacteria exhibit high novel natural product potential, evaluated through long-read genome sequencing and comparative genomics.</title>
        <authorList>
            <person name="Benaud N."/>
            <person name="Edwards R.J."/>
            <person name="Amos T.G."/>
            <person name="D'Agostino P.M."/>
            <person name="Gutierrez-Chavez C."/>
            <person name="Montgomery K."/>
            <person name="Nicetic I."/>
            <person name="Ferrari B.C."/>
        </authorList>
    </citation>
    <scope>NUCLEOTIDE SEQUENCE [LARGE SCALE GENOMIC DNA]</scope>
    <source>
        <strain evidence="5 6">SPB151</strain>
    </source>
</reference>
<proteinExistence type="predicted"/>
<dbReference type="InterPro" id="IPR015797">
    <property type="entry name" value="NUDIX_hydrolase-like_dom_sf"/>
</dbReference>
<dbReference type="SUPFAM" id="SSF55811">
    <property type="entry name" value="Nudix"/>
    <property type="match status" value="1"/>
</dbReference>
<organism evidence="5 6">
    <name type="scientific">Kribbella qitaiheensis</name>
    <dbReference type="NCBI Taxonomy" id="1544730"/>
    <lineage>
        <taxon>Bacteria</taxon>
        <taxon>Bacillati</taxon>
        <taxon>Actinomycetota</taxon>
        <taxon>Actinomycetes</taxon>
        <taxon>Propionibacteriales</taxon>
        <taxon>Kribbellaceae</taxon>
        <taxon>Kribbella</taxon>
    </lineage>
</organism>
<evidence type="ECO:0000256" key="1">
    <source>
        <dbReference type="ARBA" id="ARBA00001946"/>
    </source>
</evidence>
<evidence type="ECO:0000256" key="3">
    <source>
        <dbReference type="ARBA" id="ARBA00022842"/>
    </source>
</evidence>
<dbReference type="GO" id="GO:0016787">
    <property type="term" value="F:hydrolase activity"/>
    <property type="evidence" value="ECO:0007669"/>
    <property type="project" value="UniProtKB-KW"/>
</dbReference>
<evidence type="ECO:0000313" key="6">
    <source>
        <dbReference type="Proteomes" id="UP000515563"/>
    </source>
</evidence>
<sequence>MSGCEPGSAGWSSRPAGRRASFSVGVGHSGEYSRLMNPYETTVHRAAVGVLITDFDGKVLLVSNPYRAKLVQVGGMVEVGETLAAAAERETLEEIGLELTVTRLLAVHFSRGNQHAPDTVLYVFDTDPIDSSTPLTLQADEISGAYWLEPEEAIARHTERGQARLAAALKARATNTTIYLDADRTF</sequence>
<dbReference type="PROSITE" id="PS00893">
    <property type="entry name" value="NUDIX_BOX"/>
    <property type="match status" value="1"/>
</dbReference>
<dbReference type="Proteomes" id="UP000515563">
    <property type="component" value="Chromosome"/>
</dbReference>
<dbReference type="AlphaFoldDB" id="A0A7G6X7I6"/>
<feature type="domain" description="Nudix hydrolase" evidence="4">
    <location>
        <begin position="43"/>
        <end position="171"/>
    </location>
</feature>
<accession>A0A7G6X7I6</accession>
<keyword evidence="6" id="KW-1185">Reference proteome</keyword>